<dbReference type="AlphaFoldDB" id="A0A1E5PPW6"/>
<protein>
    <submittedName>
        <fullName evidence="1">Uncharacterized protein</fullName>
    </submittedName>
</protein>
<evidence type="ECO:0000313" key="2">
    <source>
        <dbReference type="Proteomes" id="UP000095705"/>
    </source>
</evidence>
<evidence type="ECO:0000313" key="1">
    <source>
        <dbReference type="EMBL" id="OEJ31594.1"/>
    </source>
</evidence>
<keyword evidence="2" id="KW-1185">Reference proteome</keyword>
<dbReference type="STRING" id="36818.BGK67_09805"/>
<name>A0A1E5PPW6_9ACTN</name>
<gene>
    <name evidence="1" type="ORF">BGK67_09805</name>
</gene>
<dbReference type="Proteomes" id="UP000095705">
    <property type="component" value="Unassembled WGS sequence"/>
</dbReference>
<comment type="caution">
    <text evidence="1">The sequence shown here is derived from an EMBL/GenBank/DDBJ whole genome shotgun (WGS) entry which is preliminary data.</text>
</comment>
<proteinExistence type="predicted"/>
<sequence>MIVHPESSKGGRKLTAHALGMDVDLGRAQRPRRVAEFLRRAGQEDMDLSEDGPISWEGGVPEWWKRPDA</sequence>
<reference evidence="1 2" key="1">
    <citation type="submission" date="2016-08" db="EMBL/GenBank/DDBJ databases">
        <title>The complete genome of Streptomyces subrutilus 10-1-1.</title>
        <authorList>
            <person name="Chen X."/>
        </authorList>
    </citation>
    <scope>NUCLEOTIDE SEQUENCE [LARGE SCALE GENOMIC DNA]</scope>
    <source>
        <strain evidence="1 2">10-1-1</strain>
    </source>
</reference>
<organism evidence="1 2">
    <name type="scientific">Streptomyces subrutilus</name>
    <dbReference type="NCBI Taxonomy" id="36818"/>
    <lineage>
        <taxon>Bacteria</taxon>
        <taxon>Bacillati</taxon>
        <taxon>Actinomycetota</taxon>
        <taxon>Actinomycetes</taxon>
        <taxon>Kitasatosporales</taxon>
        <taxon>Streptomycetaceae</taxon>
        <taxon>Streptomyces</taxon>
    </lineage>
</organism>
<dbReference type="EMBL" id="MEHK01000001">
    <property type="protein sequence ID" value="OEJ31594.1"/>
    <property type="molecule type" value="Genomic_DNA"/>
</dbReference>
<accession>A0A1E5PPW6</accession>